<gene>
    <name evidence="7" type="ORF">CSSPJE1EN2_LOCUS7908</name>
</gene>
<dbReference type="EMBL" id="OZ023716">
    <property type="protein sequence ID" value="CAK9864913.1"/>
    <property type="molecule type" value="Genomic_DNA"/>
</dbReference>
<dbReference type="PROSITE" id="PS00211">
    <property type="entry name" value="ABC_TRANSPORTER_1"/>
    <property type="match status" value="1"/>
</dbReference>
<keyword evidence="5" id="KW-0472">Membrane</keyword>
<dbReference type="SUPFAM" id="SSF90123">
    <property type="entry name" value="ABC transporter transmembrane region"/>
    <property type="match status" value="1"/>
</dbReference>
<proteinExistence type="predicted"/>
<dbReference type="InterPro" id="IPR017871">
    <property type="entry name" value="ABC_transporter-like_CS"/>
</dbReference>
<evidence type="ECO:0000256" key="5">
    <source>
        <dbReference type="ARBA" id="ARBA00023136"/>
    </source>
</evidence>
<evidence type="ECO:0000313" key="7">
    <source>
        <dbReference type="EMBL" id="CAK9864913.1"/>
    </source>
</evidence>
<dbReference type="SUPFAM" id="SSF52540">
    <property type="entry name" value="P-loop containing nucleoside triphosphate hydrolases"/>
    <property type="match status" value="1"/>
</dbReference>
<dbReference type="Proteomes" id="UP001497522">
    <property type="component" value="Chromosome 15"/>
</dbReference>
<dbReference type="InterPro" id="IPR036640">
    <property type="entry name" value="ABC1_TM_sf"/>
</dbReference>
<protein>
    <recommendedName>
        <fullName evidence="6">ABC transporter domain-containing protein</fullName>
    </recommendedName>
</protein>
<organism evidence="7 8">
    <name type="scientific">Sphagnum jensenii</name>
    <dbReference type="NCBI Taxonomy" id="128206"/>
    <lineage>
        <taxon>Eukaryota</taxon>
        <taxon>Viridiplantae</taxon>
        <taxon>Streptophyta</taxon>
        <taxon>Embryophyta</taxon>
        <taxon>Bryophyta</taxon>
        <taxon>Sphagnophytina</taxon>
        <taxon>Sphagnopsida</taxon>
        <taxon>Sphagnales</taxon>
        <taxon>Sphagnaceae</taxon>
        <taxon>Sphagnum</taxon>
    </lineage>
</organism>
<keyword evidence="1" id="KW-0812">Transmembrane</keyword>
<evidence type="ECO:0000256" key="4">
    <source>
        <dbReference type="ARBA" id="ARBA00022989"/>
    </source>
</evidence>
<reference evidence="7" key="1">
    <citation type="submission" date="2024-03" db="EMBL/GenBank/DDBJ databases">
        <authorList>
            <consortium name="ELIXIR-Norway"/>
            <consortium name="Elixir Norway"/>
        </authorList>
    </citation>
    <scope>NUCLEOTIDE SEQUENCE</scope>
</reference>
<dbReference type="PANTHER" id="PTHR24223">
    <property type="entry name" value="ATP-BINDING CASSETTE SUB-FAMILY C"/>
    <property type="match status" value="1"/>
</dbReference>
<feature type="non-terminal residue" evidence="7">
    <location>
        <position position="382"/>
    </location>
</feature>
<evidence type="ECO:0000256" key="2">
    <source>
        <dbReference type="ARBA" id="ARBA00022741"/>
    </source>
</evidence>
<evidence type="ECO:0000256" key="3">
    <source>
        <dbReference type="ARBA" id="ARBA00022840"/>
    </source>
</evidence>
<dbReference type="PANTHER" id="PTHR24223:SF415">
    <property type="entry name" value="FI20190P1"/>
    <property type="match status" value="1"/>
</dbReference>
<dbReference type="Gene3D" id="3.40.50.300">
    <property type="entry name" value="P-loop containing nucleotide triphosphate hydrolases"/>
    <property type="match status" value="1"/>
</dbReference>
<keyword evidence="4" id="KW-1133">Transmembrane helix</keyword>
<evidence type="ECO:0000259" key="6">
    <source>
        <dbReference type="Pfam" id="PF00005"/>
    </source>
</evidence>
<dbReference type="InterPro" id="IPR027417">
    <property type="entry name" value="P-loop_NTPase"/>
</dbReference>
<keyword evidence="2" id="KW-0547">Nucleotide-binding</keyword>
<feature type="domain" description="ABC transporter" evidence="6">
    <location>
        <begin position="224"/>
        <end position="260"/>
    </location>
</feature>
<sequence>CSGFIPYRAAELHEDQYYSSYQAHEDEWGERRRRRGRRTISDEVVEGLSCFEDVPGLSPEDSAQVVYERLQSDWEVEHHHEAGALKSLTWGLIKTFWPLFALCAFFASVKLSVMYVRPLLVQQFIDFSADPDRVESHGVKLVLILLLAKCMKLLVDHQYGFLSQGLGLRQLFTAMATFRILQDPFRQFLRTMMQAAQALVSLNRLLKFFQSGELDLTAVEKSIQGQDEIGECGINLSGGQKQRVQLARAVYQEADIYLLNDVFSAVDAHTGTQLFNVMCDGEIVQSGDYEELLKLGLDFGALVEAHNQALQMAEAQKLEDEPEIMNDANQLVHSVASIGSAVAFAPCIRQLAQDLKDSPIPASARSLSKHLITNHYREKAAC</sequence>
<evidence type="ECO:0000256" key="1">
    <source>
        <dbReference type="ARBA" id="ARBA00022692"/>
    </source>
</evidence>
<accession>A0ABP1AQX5</accession>
<dbReference type="InterPro" id="IPR003439">
    <property type="entry name" value="ABC_transporter-like_ATP-bd"/>
</dbReference>
<evidence type="ECO:0000313" key="8">
    <source>
        <dbReference type="Proteomes" id="UP001497522"/>
    </source>
</evidence>
<keyword evidence="8" id="KW-1185">Reference proteome</keyword>
<dbReference type="Pfam" id="PF00005">
    <property type="entry name" value="ABC_tran"/>
    <property type="match status" value="1"/>
</dbReference>
<dbReference type="InterPro" id="IPR050173">
    <property type="entry name" value="ABC_transporter_C-like"/>
</dbReference>
<keyword evidence="3" id="KW-0067">ATP-binding</keyword>
<name>A0ABP1AQX5_9BRYO</name>